<dbReference type="RefSeq" id="WP_007066692.1">
    <property type="nucleotide sequence ID" value="NZ_DS022272.1"/>
</dbReference>
<dbReference type="Proteomes" id="UP000004310">
    <property type="component" value="Unassembled WGS sequence"/>
</dbReference>
<organism evidence="2 3">
    <name type="scientific">Fulvimarina pelagi HTCC2506</name>
    <dbReference type="NCBI Taxonomy" id="314231"/>
    <lineage>
        <taxon>Bacteria</taxon>
        <taxon>Pseudomonadati</taxon>
        <taxon>Pseudomonadota</taxon>
        <taxon>Alphaproteobacteria</taxon>
        <taxon>Hyphomicrobiales</taxon>
        <taxon>Aurantimonadaceae</taxon>
        <taxon>Fulvimarina</taxon>
    </lineage>
</organism>
<dbReference type="AlphaFoldDB" id="Q0G6J6"/>
<keyword evidence="3" id="KW-1185">Reference proteome</keyword>
<name>Q0G6J6_9HYPH</name>
<dbReference type="HOGENOM" id="CLU_2537662_0_0_5"/>
<proteinExistence type="predicted"/>
<evidence type="ECO:0000313" key="3">
    <source>
        <dbReference type="Proteomes" id="UP000004310"/>
    </source>
</evidence>
<sequence length="83" mass="9877">MRERSTGEPTNEDARNGFSDASPFAPVRKAANRLRRWHPGFSYASFAVETKLVVRPMDRRHGSCSNYDEFDYEYYREIRNRRK</sequence>
<protein>
    <submittedName>
        <fullName evidence="2">Uncharacterized protein</fullName>
    </submittedName>
</protein>
<evidence type="ECO:0000313" key="2">
    <source>
        <dbReference type="EMBL" id="EAU42718.1"/>
    </source>
</evidence>
<dbReference type="STRING" id="217511.GCA_001463845_00324"/>
<accession>Q0G6J6</accession>
<gene>
    <name evidence="2" type="ORF">FP2506_07751</name>
</gene>
<dbReference type="EMBL" id="AATP01000001">
    <property type="protein sequence ID" value="EAU42718.1"/>
    <property type="molecule type" value="Genomic_DNA"/>
</dbReference>
<evidence type="ECO:0000256" key="1">
    <source>
        <dbReference type="SAM" id="MobiDB-lite"/>
    </source>
</evidence>
<reference evidence="2 3" key="1">
    <citation type="journal article" date="2010" name="J. Bacteriol.">
        <title>Genome sequence of Fulvimarina pelagi HTCC2506T, a Mn(II)-oxidizing alphaproteobacterium possessing an aerobic anoxygenic photosynthetic gene cluster and Xanthorhodopsin.</title>
        <authorList>
            <person name="Kang I."/>
            <person name="Oh H.M."/>
            <person name="Lim S.I."/>
            <person name="Ferriera S."/>
            <person name="Giovannoni S.J."/>
            <person name="Cho J.C."/>
        </authorList>
    </citation>
    <scope>NUCLEOTIDE SEQUENCE [LARGE SCALE GENOMIC DNA]</scope>
    <source>
        <strain evidence="2 3">HTCC2506</strain>
    </source>
</reference>
<feature type="region of interest" description="Disordered" evidence="1">
    <location>
        <begin position="1"/>
        <end position="23"/>
    </location>
</feature>
<comment type="caution">
    <text evidence="2">The sequence shown here is derived from an EMBL/GenBank/DDBJ whole genome shotgun (WGS) entry which is preliminary data.</text>
</comment>